<dbReference type="EMBL" id="CAJVPQ010017343">
    <property type="protein sequence ID" value="CAG8748174.1"/>
    <property type="molecule type" value="Genomic_DNA"/>
</dbReference>
<dbReference type="AlphaFoldDB" id="A0A9N9IS22"/>
<proteinExistence type="predicted"/>
<dbReference type="Proteomes" id="UP000789570">
    <property type="component" value="Unassembled WGS sequence"/>
</dbReference>
<gene>
    <name evidence="1" type="ORF">FCALED_LOCUS16113</name>
</gene>
<protein>
    <submittedName>
        <fullName evidence="1">11989_t:CDS:1</fullName>
    </submittedName>
</protein>
<sequence>SLLYHAKIVLKEVIDIAKELTDLTKSYKHYVILLIDGDYLCTCLAIINRELYLEDIQDRDDQNNLQYEYMEIETQFQQDSNSNHELLVADLHILNQLRAPDTFTADVKQRVVKLNLLIWLMDSSIRRRPSHKRIKSALKNAHHSIKISALNPPDPNLQSSSRIPLHTYDVSNYGQDNDYIALDDI</sequence>
<evidence type="ECO:0000313" key="1">
    <source>
        <dbReference type="EMBL" id="CAG8748174.1"/>
    </source>
</evidence>
<keyword evidence="2" id="KW-1185">Reference proteome</keyword>
<comment type="caution">
    <text evidence="1">The sequence shown here is derived from an EMBL/GenBank/DDBJ whole genome shotgun (WGS) entry which is preliminary data.</text>
</comment>
<feature type="non-terminal residue" evidence="1">
    <location>
        <position position="185"/>
    </location>
</feature>
<reference evidence="1" key="1">
    <citation type="submission" date="2021-06" db="EMBL/GenBank/DDBJ databases">
        <authorList>
            <person name="Kallberg Y."/>
            <person name="Tangrot J."/>
            <person name="Rosling A."/>
        </authorList>
    </citation>
    <scope>NUCLEOTIDE SEQUENCE</scope>
    <source>
        <strain evidence="1">UK204</strain>
    </source>
</reference>
<dbReference type="OrthoDB" id="2370036at2759"/>
<feature type="non-terminal residue" evidence="1">
    <location>
        <position position="1"/>
    </location>
</feature>
<organism evidence="1 2">
    <name type="scientific">Funneliformis caledonium</name>
    <dbReference type="NCBI Taxonomy" id="1117310"/>
    <lineage>
        <taxon>Eukaryota</taxon>
        <taxon>Fungi</taxon>
        <taxon>Fungi incertae sedis</taxon>
        <taxon>Mucoromycota</taxon>
        <taxon>Glomeromycotina</taxon>
        <taxon>Glomeromycetes</taxon>
        <taxon>Glomerales</taxon>
        <taxon>Glomeraceae</taxon>
        <taxon>Funneliformis</taxon>
    </lineage>
</organism>
<evidence type="ECO:0000313" key="2">
    <source>
        <dbReference type="Proteomes" id="UP000789570"/>
    </source>
</evidence>
<name>A0A9N9IS22_9GLOM</name>
<accession>A0A9N9IS22</accession>